<sequence length="116" mass="13751">MNKMSLLNFDIEDTGIYKIKQNKSGTYRKRIANPAYVEKVIANIEKDTILFVVRYKNYGDWKSLQISQGKLHKSHLEFFMSKGLDISIPHKMMYLTVFWNRHNMQRFRIHIVILGG</sequence>
<accession>A0ABU6NT01</accession>
<keyword evidence="2" id="KW-1185">Reference proteome</keyword>
<dbReference type="EMBL" id="JAROAS010000083">
    <property type="protein sequence ID" value="MED4130744.1"/>
    <property type="molecule type" value="Genomic_DNA"/>
</dbReference>
<gene>
    <name evidence="1" type="ORF">P5F74_21775</name>
</gene>
<dbReference type="Proteomes" id="UP001341820">
    <property type="component" value="Unassembled WGS sequence"/>
</dbReference>
<evidence type="ECO:0000313" key="1">
    <source>
        <dbReference type="EMBL" id="MED4130744.1"/>
    </source>
</evidence>
<protein>
    <submittedName>
        <fullName evidence="1">Uncharacterized protein</fullName>
    </submittedName>
</protein>
<dbReference type="RefSeq" id="WP_328239310.1">
    <property type="nucleotide sequence ID" value="NZ_JAROAS010000083.1"/>
</dbReference>
<proteinExistence type="predicted"/>
<name>A0ABU6NT01_9BACI</name>
<organism evidence="1 2">
    <name type="scientific">Shouchella miscanthi</name>
    <dbReference type="NCBI Taxonomy" id="2598861"/>
    <lineage>
        <taxon>Bacteria</taxon>
        <taxon>Bacillati</taxon>
        <taxon>Bacillota</taxon>
        <taxon>Bacilli</taxon>
        <taxon>Bacillales</taxon>
        <taxon>Bacillaceae</taxon>
        <taxon>Shouchella</taxon>
    </lineage>
</organism>
<reference evidence="1 2" key="1">
    <citation type="submission" date="2023-03" db="EMBL/GenBank/DDBJ databases">
        <title>Bacillus Genome Sequencing.</title>
        <authorList>
            <person name="Dunlap C."/>
        </authorList>
    </citation>
    <scope>NUCLEOTIDE SEQUENCE [LARGE SCALE GENOMIC DNA]</scope>
    <source>
        <strain evidence="1 2">B-4107</strain>
    </source>
</reference>
<comment type="caution">
    <text evidence="1">The sequence shown here is derived from an EMBL/GenBank/DDBJ whole genome shotgun (WGS) entry which is preliminary data.</text>
</comment>
<evidence type="ECO:0000313" key="2">
    <source>
        <dbReference type="Proteomes" id="UP001341820"/>
    </source>
</evidence>